<accession>A0ABW4LJ25</accession>
<evidence type="ECO:0000256" key="1">
    <source>
        <dbReference type="HAMAP-Rule" id="MF_00691"/>
    </source>
</evidence>
<comment type="function">
    <text evidence="1">Catalyzes the cleavage of 5-oxoproline to form L-glutamate coupled to the hydrolysis of ATP to ADP and inorganic phosphate.</text>
</comment>
<comment type="similarity">
    <text evidence="1">Belongs to the LamB/PxpA family.</text>
</comment>
<evidence type="ECO:0000313" key="2">
    <source>
        <dbReference type="EMBL" id="MFD1735106.1"/>
    </source>
</evidence>
<dbReference type="EMBL" id="JBHUEM010000001">
    <property type="protein sequence ID" value="MFD1735106.1"/>
    <property type="molecule type" value="Genomic_DNA"/>
</dbReference>
<keyword evidence="1" id="KW-0547">Nucleotide-binding</keyword>
<dbReference type="Proteomes" id="UP001597214">
    <property type="component" value="Unassembled WGS sequence"/>
</dbReference>
<dbReference type="InterPro" id="IPR011330">
    <property type="entry name" value="Glyco_hydro/deAcase_b/a-brl"/>
</dbReference>
<dbReference type="PANTHER" id="PTHR30292:SF0">
    <property type="entry name" value="5-OXOPROLINASE SUBUNIT A"/>
    <property type="match status" value="1"/>
</dbReference>
<sequence length="255" mass="28120">MITIDINCDLGEGFGLYKMGQDDELLSFISSANIACGFHAGDPMIMNATIKKAKKKRVKIGAHPGFDDLHGFGRREMKVDIDEVKSLMFYQLGAIKAFCDYHQVPLNHMKPHGALYNMAATDPSIARAIVEATKSFHSSLIIYGLANSELIQACIDLNMPYAIEAFVDRTYQEDGTLTPRSLPFATIHSIEESVNQALSIIIHKKVKTASGKMIPLEADTFCIHGDHENSVELASALRKTLIDHDIIIRGLGEQS</sequence>
<dbReference type="SUPFAM" id="SSF88713">
    <property type="entry name" value="Glycoside hydrolase/deacetylase"/>
    <property type="match status" value="1"/>
</dbReference>
<reference evidence="3" key="1">
    <citation type="journal article" date="2019" name="Int. J. Syst. Evol. Microbiol.">
        <title>The Global Catalogue of Microorganisms (GCM) 10K type strain sequencing project: providing services to taxonomists for standard genome sequencing and annotation.</title>
        <authorList>
            <consortium name="The Broad Institute Genomics Platform"/>
            <consortium name="The Broad Institute Genome Sequencing Center for Infectious Disease"/>
            <person name="Wu L."/>
            <person name="Ma J."/>
        </authorList>
    </citation>
    <scope>NUCLEOTIDE SEQUENCE [LARGE SCALE GENOMIC DNA]</scope>
    <source>
        <strain evidence="3">CCUG 49339</strain>
    </source>
</reference>
<dbReference type="RefSeq" id="WP_377926193.1">
    <property type="nucleotide sequence ID" value="NZ_JBHUEM010000001.1"/>
</dbReference>
<dbReference type="Pfam" id="PF03746">
    <property type="entry name" value="LamB_YcsF"/>
    <property type="match status" value="1"/>
</dbReference>
<keyword evidence="3" id="KW-1185">Reference proteome</keyword>
<gene>
    <name evidence="1" type="primary">pxpA</name>
    <name evidence="2" type="ORF">ACFSCX_00885</name>
</gene>
<comment type="subunit">
    <text evidence="1">Forms a complex composed of PxpA, PxpB and PxpC.</text>
</comment>
<dbReference type="InterPro" id="IPR005501">
    <property type="entry name" value="LamB/YcsF/PxpA-like"/>
</dbReference>
<comment type="caution">
    <text evidence="2">The sequence shown here is derived from an EMBL/GenBank/DDBJ whole genome shotgun (WGS) entry which is preliminary data.</text>
</comment>
<dbReference type="CDD" id="cd10787">
    <property type="entry name" value="LamB_YcsF_like"/>
    <property type="match status" value="1"/>
</dbReference>
<proteinExistence type="inferred from homology"/>
<protein>
    <recommendedName>
        <fullName evidence="1">5-oxoprolinase subunit A</fullName>
        <shortName evidence="1">5-OPase subunit A</shortName>
        <ecNumber evidence="1">3.5.2.9</ecNumber>
    </recommendedName>
    <alternativeName>
        <fullName evidence="1">5-oxoprolinase (ATP-hydrolyzing) subunit A</fullName>
    </alternativeName>
</protein>
<keyword evidence="1 2" id="KW-0378">Hydrolase</keyword>
<organism evidence="2 3">
    <name type="scientific">Bacillus salitolerans</name>
    <dbReference type="NCBI Taxonomy" id="1437434"/>
    <lineage>
        <taxon>Bacteria</taxon>
        <taxon>Bacillati</taxon>
        <taxon>Bacillota</taxon>
        <taxon>Bacilli</taxon>
        <taxon>Bacillales</taxon>
        <taxon>Bacillaceae</taxon>
        <taxon>Bacillus</taxon>
    </lineage>
</organism>
<dbReference type="PANTHER" id="PTHR30292">
    <property type="entry name" value="UNCHARACTERIZED PROTEIN YBGL-RELATED"/>
    <property type="match status" value="1"/>
</dbReference>
<comment type="catalytic activity">
    <reaction evidence="1">
        <text>5-oxo-L-proline + ATP + 2 H2O = L-glutamate + ADP + phosphate + H(+)</text>
        <dbReference type="Rhea" id="RHEA:10348"/>
        <dbReference type="ChEBI" id="CHEBI:15377"/>
        <dbReference type="ChEBI" id="CHEBI:15378"/>
        <dbReference type="ChEBI" id="CHEBI:29985"/>
        <dbReference type="ChEBI" id="CHEBI:30616"/>
        <dbReference type="ChEBI" id="CHEBI:43474"/>
        <dbReference type="ChEBI" id="CHEBI:58402"/>
        <dbReference type="ChEBI" id="CHEBI:456216"/>
        <dbReference type="EC" id="3.5.2.9"/>
    </reaction>
</comment>
<dbReference type="EC" id="3.5.2.9" evidence="1"/>
<dbReference type="NCBIfam" id="NF003814">
    <property type="entry name" value="PRK05406.1-3"/>
    <property type="match status" value="1"/>
</dbReference>
<evidence type="ECO:0000313" key="3">
    <source>
        <dbReference type="Proteomes" id="UP001597214"/>
    </source>
</evidence>
<dbReference type="HAMAP" id="MF_00691">
    <property type="entry name" value="PxpA"/>
    <property type="match status" value="1"/>
</dbReference>
<dbReference type="NCBIfam" id="NF003816">
    <property type="entry name" value="PRK05406.1-5"/>
    <property type="match status" value="1"/>
</dbReference>
<name>A0ABW4LJ25_9BACI</name>
<dbReference type="Gene3D" id="3.20.20.370">
    <property type="entry name" value="Glycoside hydrolase/deacetylase"/>
    <property type="match status" value="1"/>
</dbReference>
<keyword evidence="1" id="KW-0067">ATP-binding</keyword>
<dbReference type="GO" id="GO:0017168">
    <property type="term" value="F:5-oxoprolinase (ATP-hydrolyzing) activity"/>
    <property type="evidence" value="ECO:0007669"/>
    <property type="project" value="UniProtKB-EC"/>
</dbReference>